<dbReference type="RefSeq" id="WP_345181028.1">
    <property type="nucleotide sequence ID" value="NZ_BAABFQ010000008.1"/>
</dbReference>
<proteinExistence type="predicted"/>
<dbReference type="SUPFAM" id="SSF53597">
    <property type="entry name" value="Dihydrofolate reductase-like"/>
    <property type="match status" value="1"/>
</dbReference>
<evidence type="ECO:0000256" key="1">
    <source>
        <dbReference type="SAM" id="MobiDB-lite"/>
    </source>
</evidence>
<protein>
    <submittedName>
        <fullName evidence="3">Dihydrofolate reductase family protein</fullName>
    </submittedName>
</protein>
<dbReference type="PANTHER" id="PTHR38011:SF11">
    <property type="entry name" value="2,5-DIAMINO-6-RIBOSYLAMINO-4(3H)-PYRIMIDINONE 5'-PHOSPHATE REDUCTASE"/>
    <property type="match status" value="1"/>
</dbReference>
<reference evidence="4" key="1">
    <citation type="journal article" date="2019" name="Int. J. Syst. Evol. Microbiol.">
        <title>The Global Catalogue of Microorganisms (GCM) 10K type strain sequencing project: providing services to taxonomists for standard genome sequencing and annotation.</title>
        <authorList>
            <consortium name="The Broad Institute Genomics Platform"/>
            <consortium name="The Broad Institute Genome Sequencing Center for Infectious Disease"/>
            <person name="Wu L."/>
            <person name="Ma J."/>
        </authorList>
    </citation>
    <scope>NUCLEOTIDE SEQUENCE [LARGE SCALE GENOMIC DNA]</scope>
    <source>
        <strain evidence="4">KACC 13778</strain>
    </source>
</reference>
<organism evidence="3 4">
    <name type="scientific">Nocardioides caricicola</name>
    <dbReference type="NCBI Taxonomy" id="634770"/>
    <lineage>
        <taxon>Bacteria</taxon>
        <taxon>Bacillati</taxon>
        <taxon>Actinomycetota</taxon>
        <taxon>Actinomycetes</taxon>
        <taxon>Propionibacteriales</taxon>
        <taxon>Nocardioidaceae</taxon>
        <taxon>Nocardioides</taxon>
    </lineage>
</organism>
<gene>
    <name evidence="3" type="ORF">ACFPKY_01185</name>
</gene>
<dbReference type="InterPro" id="IPR024072">
    <property type="entry name" value="DHFR-like_dom_sf"/>
</dbReference>
<dbReference type="InterPro" id="IPR002734">
    <property type="entry name" value="RibDG_C"/>
</dbReference>
<evidence type="ECO:0000313" key="4">
    <source>
        <dbReference type="Proteomes" id="UP001595956"/>
    </source>
</evidence>
<keyword evidence="4" id="KW-1185">Reference proteome</keyword>
<dbReference type="Proteomes" id="UP001595956">
    <property type="component" value="Unassembled WGS sequence"/>
</dbReference>
<dbReference type="EMBL" id="JBHSMD010000001">
    <property type="protein sequence ID" value="MFC5491691.1"/>
    <property type="molecule type" value="Genomic_DNA"/>
</dbReference>
<dbReference type="Pfam" id="PF01872">
    <property type="entry name" value="RibD_C"/>
    <property type="match status" value="1"/>
</dbReference>
<evidence type="ECO:0000259" key="2">
    <source>
        <dbReference type="Pfam" id="PF01872"/>
    </source>
</evidence>
<sequence>MRSLITTHFVSLDGVAEAPGGEEGYRHTGWTTDVEPDPAQYEPKGREQEEATAFLMGGRSYDAFSEVWPTMDYFAGWNAMPKYVVSSTVTDPQWNNTTVLRSLDDVAELKRTEGGPIFVQGSMLLTQNLLKAGLVDEMRLMVFPVVLGSGRGPFPTDAEDKVKLTLVDSTTYSNGVQYQVLRVQA</sequence>
<evidence type="ECO:0000313" key="3">
    <source>
        <dbReference type="EMBL" id="MFC5491691.1"/>
    </source>
</evidence>
<feature type="region of interest" description="Disordered" evidence="1">
    <location>
        <begin position="16"/>
        <end position="44"/>
    </location>
</feature>
<feature type="domain" description="Bacterial bifunctional deaminase-reductase C-terminal" evidence="2">
    <location>
        <begin position="3"/>
        <end position="177"/>
    </location>
</feature>
<comment type="caution">
    <text evidence="3">The sequence shown here is derived from an EMBL/GenBank/DDBJ whole genome shotgun (WGS) entry which is preliminary data.</text>
</comment>
<accession>A0ABW0MUY4</accession>
<dbReference type="Gene3D" id="3.40.430.10">
    <property type="entry name" value="Dihydrofolate Reductase, subunit A"/>
    <property type="match status" value="1"/>
</dbReference>
<dbReference type="InterPro" id="IPR050765">
    <property type="entry name" value="Riboflavin_Biosynth_HTPR"/>
</dbReference>
<dbReference type="PANTHER" id="PTHR38011">
    <property type="entry name" value="DIHYDROFOLATE REDUCTASE FAMILY PROTEIN (AFU_ORTHOLOGUE AFUA_8G06820)"/>
    <property type="match status" value="1"/>
</dbReference>
<name>A0ABW0MUY4_9ACTN</name>